<dbReference type="Pfam" id="PF03449">
    <property type="entry name" value="GreA_GreB_N"/>
    <property type="match status" value="1"/>
</dbReference>
<proteinExistence type="inferred from homology"/>
<feature type="coiled-coil region" evidence="8">
    <location>
        <begin position="8"/>
        <end position="68"/>
    </location>
</feature>
<keyword evidence="4 8" id="KW-0238">DNA-binding</keyword>
<dbReference type="InterPro" id="IPR028624">
    <property type="entry name" value="Tscrpt_elong_fac_GreA/B"/>
</dbReference>
<dbReference type="Proteomes" id="UP000001520">
    <property type="component" value="Chromosome"/>
</dbReference>
<sequence length="157" mass="17499">MDRIPITKEGYEKVKAELERLKKVERREVIKAIEEARGHGDLSENAEYDAAKERQGMIEARIAELESKMARFEVIDTSKLKGDKVVFGATVKIENLDTGEIKTYKIVGPDESDISKGYISIISPIARALVGKKVGDDVTVIAPNGEVEYEILEISFD</sequence>
<keyword evidence="3 8" id="KW-0805">Transcription regulation</keyword>
<evidence type="ECO:0000256" key="1">
    <source>
        <dbReference type="ARBA" id="ARBA00008213"/>
    </source>
</evidence>
<dbReference type="eggNOG" id="COG0782">
    <property type="taxonomic scope" value="Bacteria"/>
</dbReference>
<evidence type="ECO:0000259" key="11">
    <source>
        <dbReference type="Pfam" id="PF03449"/>
    </source>
</evidence>
<dbReference type="PANTHER" id="PTHR30437">
    <property type="entry name" value="TRANSCRIPTION ELONGATION FACTOR GREA"/>
    <property type="match status" value="1"/>
</dbReference>
<dbReference type="EMBL" id="AP011529">
    <property type="protein sequence ID" value="BAI80560.1"/>
    <property type="molecule type" value="Genomic_DNA"/>
</dbReference>
<dbReference type="NCBIfam" id="NF001264">
    <property type="entry name" value="PRK00226.1-5"/>
    <property type="match status" value="1"/>
</dbReference>
<evidence type="ECO:0000256" key="3">
    <source>
        <dbReference type="ARBA" id="ARBA00023015"/>
    </source>
</evidence>
<evidence type="ECO:0000256" key="4">
    <source>
        <dbReference type="ARBA" id="ARBA00023125"/>
    </source>
</evidence>
<dbReference type="GO" id="GO:0003677">
    <property type="term" value="F:DNA binding"/>
    <property type="evidence" value="ECO:0007669"/>
    <property type="project" value="UniProtKB-UniRule"/>
</dbReference>
<dbReference type="Gene3D" id="1.10.287.180">
    <property type="entry name" value="Transcription elongation factor, GreA/GreB, N-terminal domain"/>
    <property type="match status" value="1"/>
</dbReference>
<dbReference type="HAMAP" id="MF_00105">
    <property type="entry name" value="GreA_GreB"/>
    <property type="match status" value="1"/>
</dbReference>
<organism evidence="12 13">
    <name type="scientific">Deferribacter desulfuricans (strain DSM 14783 / JCM 11476 / NBRC 101012 / SSM1)</name>
    <dbReference type="NCBI Taxonomy" id="639282"/>
    <lineage>
        <taxon>Bacteria</taxon>
        <taxon>Pseudomonadati</taxon>
        <taxon>Deferribacterota</taxon>
        <taxon>Deferribacteres</taxon>
        <taxon>Deferribacterales</taxon>
        <taxon>Deferribacteraceae</taxon>
        <taxon>Deferribacter</taxon>
    </lineage>
</organism>
<keyword evidence="12" id="KW-0648">Protein biosynthesis</keyword>
<dbReference type="KEGG" id="ddf:DEFDS_1091"/>
<protein>
    <recommendedName>
        <fullName evidence="2 8">Transcription elongation factor GreA</fullName>
    </recommendedName>
    <alternativeName>
        <fullName evidence="7 8">Transcript cleavage factor GreA</fullName>
    </alternativeName>
</protein>
<dbReference type="Pfam" id="PF01272">
    <property type="entry name" value="GreA_GreB"/>
    <property type="match status" value="1"/>
</dbReference>
<dbReference type="SUPFAM" id="SSF54534">
    <property type="entry name" value="FKBP-like"/>
    <property type="match status" value="1"/>
</dbReference>
<dbReference type="OrthoDB" id="9808774at2"/>
<evidence type="ECO:0000256" key="5">
    <source>
        <dbReference type="ARBA" id="ARBA00023163"/>
    </source>
</evidence>
<dbReference type="GO" id="GO:0070063">
    <property type="term" value="F:RNA polymerase binding"/>
    <property type="evidence" value="ECO:0007669"/>
    <property type="project" value="InterPro"/>
</dbReference>
<evidence type="ECO:0000256" key="6">
    <source>
        <dbReference type="ARBA" id="ARBA00024916"/>
    </source>
</evidence>
<keyword evidence="8" id="KW-0175">Coiled coil</keyword>
<dbReference type="InterPro" id="IPR023459">
    <property type="entry name" value="Tscrpt_elong_fac_GreA/B_fam"/>
</dbReference>
<keyword evidence="12" id="KW-0251">Elongation factor</keyword>
<dbReference type="NCBIfam" id="NF001261">
    <property type="entry name" value="PRK00226.1-2"/>
    <property type="match status" value="1"/>
</dbReference>
<dbReference type="InterPro" id="IPR006359">
    <property type="entry name" value="Tscrpt_elong_fac_GreA"/>
</dbReference>
<evidence type="ECO:0000313" key="13">
    <source>
        <dbReference type="Proteomes" id="UP000001520"/>
    </source>
</evidence>
<dbReference type="GO" id="GO:0003746">
    <property type="term" value="F:translation elongation factor activity"/>
    <property type="evidence" value="ECO:0007669"/>
    <property type="project" value="UniProtKB-KW"/>
</dbReference>
<dbReference type="Gene3D" id="3.10.50.30">
    <property type="entry name" value="Transcription elongation factor, GreA/GreB, C-terminal domain"/>
    <property type="match status" value="1"/>
</dbReference>
<dbReference type="PROSITE" id="PS00830">
    <property type="entry name" value="GREAB_2"/>
    <property type="match status" value="1"/>
</dbReference>
<evidence type="ECO:0000313" key="12">
    <source>
        <dbReference type="EMBL" id="BAI80560.1"/>
    </source>
</evidence>
<reference evidence="12 13" key="1">
    <citation type="journal article" date="2010" name="DNA Res.">
        <title>Bacterial lifestyle in a deep-sea hydrothermal vent chimney revealed by the genome sequence of the thermophilic bacterium Deferribacter desulfuricans SSM1.</title>
        <authorList>
            <person name="Takaki Y."/>
            <person name="Shimamura S."/>
            <person name="Nakagawa S."/>
            <person name="Fukuhara Y."/>
            <person name="Horikawa H."/>
            <person name="Ankai A."/>
            <person name="Harada T."/>
            <person name="Hosoyama A."/>
            <person name="Oguchi A."/>
            <person name="Fukui S."/>
            <person name="Fujita N."/>
            <person name="Takami H."/>
            <person name="Takai K."/>
        </authorList>
    </citation>
    <scope>NUCLEOTIDE SEQUENCE [LARGE SCALE GENOMIC DNA]</scope>
    <source>
        <strain evidence="13">DSM 14783 / JCM 11476 / NBRC 101012 / SSM1</strain>
    </source>
</reference>
<dbReference type="NCBIfam" id="NF001263">
    <property type="entry name" value="PRK00226.1-4"/>
    <property type="match status" value="1"/>
</dbReference>
<keyword evidence="5 8" id="KW-0804">Transcription</keyword>
<dbReference type="FunFam" id="1.10.287.180:FF:000001">
    <property type="entry name" value="Transcription elongation factor GreA"/>
    <property type="match status" value="1"/>
</dbReference>
<dbReference type="InterPro" id="IPR022691">
    <property type="entry name" value="Tscrpt_elong_fac_GreA/B_N"/>
</dbReference>
<dbReference type="FunFam" id="3.10.50.30:FF:000001">
    <property type="entry name" value="Transcription elongation factor GreA"/>
    <property type="match status" value="1"/>
</dbReference>
<evidence type="ECO:0000256" key="7">
    <source>
        <dbReference type="ARBA" id="ARBA00030776"/>
    </source>
</evidence>
<dbReference type="RefSeq" id="WP_013007807.1">
    <property type="nucleotide sequence ID" value="NC_013939.1"/>
</dbReference>
<accession>D3PD87</accession>
<gene>
    <name evidence="8 12" type="primary">greA</name>
    <name evidence="12" type="ordered locus">DEFDS_1091</name>
</gene>
<dbReference type="InterPro" id="IPR036805">
    <property type="entry name" value="Tscrpt_elong_fac_GreA/B_N_sf"/>
</dbReference>
<dbReference type="SUPFAM" id="SSF46557">
    <property type="entry name" value="GreA transcript cleavage protein, N-terminal domain"/>
    <property type="match status" value="1"/>
</dbReference>
<dbReference type="STRING" id="639282.DEFDS_1091"/>
<dbReference type="NCBIfam" id="TIGR01462">
    <property type="entry name" value="greA"/>
    <property type="match status" value="1"/>
</dbReference>
<dbReference type="GO" id="GO:0032784">
    <property type="term" value="P:regulation of DNA-templated transcription elongation"/>
    <property type="evidence" value="ECO:0007669"/>
    <property type="project" value="UniProtKB-UniRule"/>
</dbReference>
<keyword evidence="13" id="KW-1185">Reference proteome</keyword>
<comment type="similarity">
    <text evidence="1 8 9">Belongs to the GreA/GreB family.</text>
</comment>
<evidence type="ECO:0000256" key="9">
    <source>
        <dbReference type="RuleBase" id="RU000556"/>
    </source>
</evidence>
<dbReference type="GO" id="GO:0006354">
    <property type="term" value="P:DNA-templated transcription elongation"/>
    <property type="evidence" value="ECO:0007669"/>
    <property type="project" value="TreeGrafter"/>
</dbReference>
<dbReference type="InterPro" id="IPR036953">
    <property type="entry name" value="GreA/GreB_C_sf"/>
</dbReference>
<feature type="domain" description="Transcription elongation factor GreA/GreB C-terminal" evidence="10">
    <location>
        <begin position="82"/>
        <end position="155"/>
    </location>
</feature>
<evidence type="ECO:0000256" key="8">
    <source>
        <dbReference type="HAMAP-Rule" id="MF_00105"/>
    </source>
</evidence>
<dbReference type="PIRSF" id="PIRSF006092">
    <property type="entry name" value="GreA_GreB"/>
    <property type="match status" value="1"/>
</dbReference>
<dbReference type="HOGENOM" id="CLU_101379_2_0_0"/>
<evidence type="ECO:0000259" key="10">
    <source>
        <dbReference type="Pfam" id="PF01272"/>
    </source>
</evidence>
<dbReference type="AlphaFoldDB" id="D3PD87"/>
<name>D3PD87_DEFDS</name>
<feature type="domain" description="Transcription elongation factor GreA/GreB N-terminal" evidence="11">
    <location>
        <begin position="4"/>
        <end position="74"/>
    </location>
</feature>
<dbReference type="InterPro" id="IPR018151">
    <property type="entry name" value="TF_GreA/GreB_CS"/>
</dbReference>
<dbReference type="PANTHER" id="PTHR30437:SF4">
    <property type="entry name" value="TRANSCRIPTION ELONGATION FACTOR GREA"/>
    <property type="match status" value="1"/>
</dbReference>
<evidence type="ECO:0000256" key="2">
    <source>
        <dbReference type="ARBA" id="ARBA00013729"/>
    </source>
</evidence>
<comment type="function">
    <text evidence="6 8 9">Necessary for efficient RNA polymerase transcription elongation past template-encoded arresting sites. The arresting sites in DNA have the property of trapping a certain fraction of elongating RNA polymerases that pass through, resulting in locked ternary complexes. Cleavage of the nascent transcript by cleavage factors such as GreA or GreB allows the resumption of elongation from the new 3'terminus. GreA releases sequences of 2 to 3 nucleotides.</text>
</comment>
<dbReference type="InterPro" id="IPR001437">
    <property type="entry name" value="Tscrpt_elong_fac_GreA/B_C"/>
</dbReference>
<dbReference type="PROSITE" id="PS00829">
    <property type="entry name" value="GREAB_1"/>
    <property type="match status" value="1"/>
</dbReference>